<keyword evidence="6" id="KW-1185">Reference proteome</keyword>
<dbReference type="InterPro" id="IPR032687">
    <property type="entry name" value="AraC-type_N"/>
</dbReference>
<dbReference type="PROSITE" id="PS01124">
    <property type="entry name" value="HTH_ARAC_FAMILY_2"/>
    <property type="match status" value="1"/>
</dbReference>
<evidence type="ECO:0000256" key="1">
    <source>
        <dbReference type="ARBA" id="ARBA00023015"/>
    </source>
</evidence>
<dbReference type="Pfam" id="PF12833">
    <property type="entry name" value="HTH_18"/>
    <property type="match status" value="1"/>
</dbReference>
<evidence type="ECO:0000256" key="3">
    <source>
        <dbReference type="ARBA" id="ARBA00023163"/>
    </source>
</evidence>
<name>A0ABP7WYQ0_9GAMM</name>
<feature type="domain" description="HTH araC/xylS-type" evidence="4">
    <location>
        <begin position="238"/>
        <end position="335"/>
    </location>
</feature>
<dbReference type="SUPFAM" id="SSF46689">
    <property type="entry name" value="Homeodomain-like"/>
    <property type="match status" value="1"/>
</dbReference>
<dbReference type="EMBL" id="BAABDM010000005">
    <property type="protein sequence ID" value="GAA4100221.1"/>
    <property type="molecule type" value="Genomic_DNA"/>
</dbReference>
<evidence type="ECO:0000313" key="6">
    <source>
        <dbReference type="Proteomes" id="UP001500392"/>
    </source>
</evidence>
<reference evidence="6" key="1">
    <citation type="journal article" date="2019" name="Int. J. Syst. Evol. Microbiol.">
        <title>The Global Catalogue of Microorganisms (GCM) 10K type strain sequencing project: providing services to taxonomists for standard genome sequencing and annotation.</title>
        <authorList>
            <consortium name="The Broad Institute Genomics Platform"/>
            <consortium name="The Broad Institute Genome Sequencing Center for Infectious Disease"/>
            <person name="Wu L."/>
            <person name="Ma J."/>
        </authorList>
    </citation>
    <scope>NUCLEOTIDE SEQUENCE [LARGE SCALE GENOMIC DNA]</scope>
    <source>
        <strain evidence="6">JCM 17304</strain>
    </source>
</reference>
<dbReference type="PRINTS" id="PR00032">
    <property type="entry name" value="HTHARAC"/>
</dbReference>
<gene>
    <name evidence="5" type="ORF">GCM10022414_27090</name>
</gene>
<organism evidence="5 6">
    <name type="scientific">Zhongshania borealis</name>
    <dbReference type="NCBI Taxonomy" id="889488"/>
    <lineage>
        <taxon>Bacteria</taxon>
        <taxon>Pseudomonadati</taxon>
        <taxon>Pseudomonadota</taxon>
        <taxon>Gammaproteobacteria</taxon>
        <taxon>Cellvibrionales</taxon>
        <taxon>Spongiibacteraceae</taxon>
        <taxon>Zhongshania</taxon>
    </lineage>
</organism>
<dbReference type="SMART" id="SM00342">
    <property type="entry name" value="HTH_ARAC"/>
    <property type="match status" value="1"/>
</dbReference>
<dbReference type="Pfam" id="PF12625">
    <property type="entry name" value="Arabinose_bd"/>
    <property type="match status" value="1"/>
</dbReference>
<accession>A0ABP7WYQ0</accession>
<dbReference type="PANTHER" id="PTHR47894">
    <property type="entry name" value="HTH-TYPE TRANSCRIPTIONAL REGULATOR GADX"/>
    <property type="match status" value="1"/>
</dbReference>
<proteinExistence type="predicted"/>
<comment type="caution">
    <text evidence="5">The sequence shown here is derived from an EMBL/GenBank/DDBJ whole genome shotgun (WGS) entry which is preliminary data.</text>
</comment>
<dbReference type="InterPro" id="IPR018060">
    <property type="entry name" value="HTH_AraC"/>
</dbReference>
<dbReference type="RefSeq" id="WP_344936918.1">
    <property type="nucleotide sequence ID" value="NZ_BAABDM010000005.1"/>
</dbReference>
<dbReference type="InterPro" id="IPR020449">
    <property type="entry name" value="Tscrpt_reg_AraC-type_HTH"/>
</dbReference>
<protein>
    <submittedName>
        <fullName evidence="5">AraC family transcriptional regulator</fullName>
    </submittedName>
</protein>
<keyword evidence="1" id="KW-0805">Transcription regulation</keyword>
<evidence type="ECO:0000259" key="4">
    <source>
        <dbReference type="PROSITE" id="PS01124"/>
    </source>
</evidence>
<keyword evidence="2" id="KW-0238">DNA-binding</keyword>
<dbReference type="Gene3D" id="1.10.10.60">
    <property type="entry name" value="Homeodomain-like"/>
    <property type="match status" value="1"/>
</dbReference>
<keyword evidence="3" id="KW-0804">Transcription</keyword>
<evidence type="ECO:0000256" key="2">
    <source>
        <dbReference type="ARBA" id="ARBA00023125"/>
    </source>
</evidence>
<evidence type="ECO:0000313" key="5">
    <source>
        <dbReference type="EMBL" id="GAA4100221.1"/>
    </source>
</evidence>
<dbReference type="InterPro" id="IPR009057">
    <property type="entry name" value="Homeodomain-like_sf"/>
</dbReference>
<dbReference type="Proteomes" id="UP001500392">
    <property type="component" value="Unassembled WGS sequence"/>
</dbReference>
<sequence length="339" mass="38040">MGEISNTLRPVAISKVMINFAANHGVDLETCLFGTDISEHSLNDGGALIEREQEMQLIENLMLALPNIPALGFKIGLCYNIATFGIWGFSLRTCRTLREALNTALRFLPLSTAYCEINSFEQDGYFGLRMNPQFIPAHLRQFLLERDMAASIALAKELSLNEIQTVETEFTGPALEDASYIESVCGTPPRYHSTYNAIRIPLKFVDKPQPTYDANLARLLTDQCARQLRQRQSGGITDRVRQQILGDLGLMASLDDVAAAMAISSRTLRRKLDTENTSFRAVVEEERKQMAFQLLTDSDMKIDELAAHLGYTDTSSFTRAFRRWSDCSPRDYRQSANSS</sequence>
<dbReference type="PANTHER" id="PTHR47894:SF1">
    <property type="entry name" value="HTH-TYPE TRANSCRIPTIONAL REGULATOR VQSM"/>
    <property type="match status" value="1"/>
</dbReference>